<dbReference type="PANTHER" id="PTHR48100">
    <property type="entry name" value="BROAD-SPECIFICITY PHOSPHATASE YOR283W-RELATED"/>
    <property type="match status" value="1"/>
</dbReference>
<organism evidence="1 2">
    <name type="scientific">Actinomyces urogenitalis DSM 15434</name>
    <dbReference type="NCBI Taxonomy" id="525246"/>
    <lineage>
        <taxon>Bacteria</taxon>
        <taxon>Bacillati</taxon>
        <taxon>Actinomycetota</taxon>
        <taxon>Actinomycetes</taxon>
        <taxon>Actinomycetales</taxon>
        <taxon>Actinomycetaceae</taxon>
        <taxon>Actinomyces</taxon>
    </lineage>
</organism>
<evidence type="ECO:0000313" key="1">
    <source>
        <dbReference type="EMBL" id="EEH66572.1"/>
    </source>
</evidence>
<evidence type="ECO:0000313" key="2">
    <source>
        <dbReference type="Proteomes" id="UP000004778"/>
    </source>
</evidence>
<sequence length="233" mass="24721">MSYQAAGCWQDGAVKLILVRHGRTIANVMGALDTAFPGNPLDEVGLAQAASLPGRLREAGHLEDISSLWVSPILRARQTIAPVEQATGLQAQICSGLREVLAGDLEMNTDAASIACYTDTTRAWMIGRLHARLPGSPEDGADTVGRFSAVVEQISQVAAPDATALLVAHGTVLRVWTALVAATAAGADPAWIANHPMTNTAFSVVMGDHEHGWRLEDWAEGTWRAADPAGRQR</sequence>
<dbReference type="EMBL" id="ACFH01000032">
    <property type="protein sequence ID" value="EEH66572.1"/>
    <property type="molecule type" value="Genomic_DNA"/>
</dbReference>
<dbReference type="SUPFAM" id="SSF53254">
    <property type="entry name" value="Phosphoglycerate mutase-like"/>
    <property type="match status" value="1"/>
</dbReference>
<proteinExistence type="predicted"/>
<name>C0W3V8_9ACTO</name>
<dbReference type="PANTHER" id="PTHR48100:SF58">
    <property type="entry name" value="PE-PGRS FAMILY PROTEIN PE_PGRS11"/>
    <property type="match status" value="1"/>
</dbReference>
<keyword evidence="2" id="KW-1185">Reference proteome</keyword>
<dbReference type="InterPro" id="IPR029033">
    <property type="entry name" value="His_PPase_superfam"/>
</dbReference>
<dbReference type="GO" id="GO:0005737">
    <property type="term" value="C:cytoplasm"/>
    <property type="evidence" value="ECO:0007669"/>
    <property type="project" value="TreeGrafter"/>
</dbReference>
<dbReference type="CDD" id="cd07067">
    <property type="entry name" value="HP_PGM_like"/>
    <property type="match status" value="1"/>
</dbReference>
<dbReference type="Gene3D" id="3.40.50.1240">
    <property type="entry name" value="Phosphoglycerate mutase-like"/>
    <property type="match status" value="1"/>
</dbReference>
<reference evidence="1 2" key="1">
    <citation type="submission" date="2009-01" db="EMBL/GenBank/DDBJ databases">
        <authorList>
            <person name="Qin X."/>
            <person name="Bachman B."/>
            <person name="Battles P."/>
            <person name="Bell A."/>
            <person name="Bess C."/>
            <person name="Bickham C."/>
            <person name="Chaboub L."/>
            <person name="Chen D."/>
            <person name="Coyle M."/>
            <person name="Deiros D.R."/>
            <person name="Dinh H."/>
            <person name="Forbes L."/>
            <person name="Fowler G."/>
            <person name="Francisco L."/>
            <person name="Fu Q."/>
            <person name="Gubbala S."/>
            <person name="Hale W."/>
            <person name="Han Y."/>
            <person name="Hemphill L."/>
            <person name="Highlander S.K."/>
            <person name="Hirani K."/>
            <person name="Hogues M."/>
            <person name="Jackson L."/>
            <person name="Jakkamsetti A."/>
            <person name="Javaid M."/>
            <person name="Jiang H."/>
            <person name="Korchina V."/>
            <person name="Kovar C."/>
            <person name="Lara F."/>
            <person name="Lee S."/>
            <person name="Mata R."/>
            <person name="Mathew T."/>
            <person name="Moen C."/>
            <person name="Morales K."/>
            <person name="Munidasa M."/>
            <person name="Nazareth L."/>
            <person name="Ngo R."/>
            <person name="Nguyen L."/>
            <person name="Okwuonu G."/>
            <person name="Ongeri F."/>
            <person name="Patil S."/>
            <person name="Petrosino J."/>
            <person name="Pham C."/>
            <person name="Pham P."/>
            <person name="Pu L.-L."/>
            <person name="Puazo M."/>
            <person name="Raj R."/>
            <person name="Reid J."/>
            <person name="Rouhana J."/>
            <person name="Saada N."/>
            <person name="Shang Y."/>
            <person name="Simmons D."/>
            <person name="Thornton R."/>
            <person name="Warren J."/>
            <person name="Weissenberger G."/>
            <person name="Zhang J."/>
            <person name="Zhang L."/>
            <person name="Zhou C."/>
            <person name="Zhu D."/>
            <person name="Muzny D."/>
            <person name="Worley K."/>
            <person name="Gibbs R."/>
        </authorList>
    </citation>
    <scope>NUCLEOTIDE SEQUENCE [LARGE SCALE GENOMIC DNA]</scope>
    <source>
        <strain evidence="1 2">DSM 15434</strain>
    </source>
</reference>
<dbReference type="eggNOG" id="COG0406">
    <property type="taxonomic scope" value="Bacteria"/>
</dbReference>
<dbReference type="InterPro" id="IPR050275">
    <property type="entry name" value="PGM_Phosphatase"/>
</dbReference>
<gene>
    <name evidence="1" type="ORF">HMPREF0058_0552</name>
</gene>
<accession>C0W3V8</accession>
<dbReference type="STRING" id="103621.GCA_001067145_01811"/>
<dbReference type="InterPro" id="IPR013078">
    <property type="entry name" value="His_Pase_superF_clade-1"/>
</dbReference>
<dbReference type="GO" id="GO:0016791">
    <property type="term" value="F:phosphatase activity"/>
    <property type="evidence" value="ECO:0007669"/>
    <property type="project" value="TreeGrafter"/>
</dbReference>
<dbReference type="Pfam" id="PF00300">
    <property type="entry name" value="His_Phos_1"/>
    <property type="match status" value="1"/>
</dbReference>
<protein>
    <submittedName>
        <fullName evidence="1">Phosphoglycerate mutase family protein</fullName>
    </submittedName>
</protein>
<dbReference type="Proteomes" id="UP000004778">
    <property type="component" value="Unassembled WGS sequence"/>
</dbReference>
<comment type="caution">
    <text evidence="1">The sequence shown here is derived from an EMBL/GenBank/DDBJ whole genome shotgun (WGS) entry which is preliminary data.</text>
</comment>
<dbReference type="SMART" id="SM00855">
    <property type="entry name" value="PGAM"/>
    <property type="match status" value="1"/>
</dbReference>
<dbReference type="AlphaFoldDB" id="C0W3V8"/>
<dbReference type="HOGENOM" id="CLU_033323_9_5_11"/>